<comment type="catalytic activity">
    <reaction evidence="1">
        <text>ATP + protein L-histidine = ADP + protein N-phospho-L-histidine.</text>
        <dbReference type="EC" id="2.7.13.3"/>
    </reaction>
</comment>
<dbReference type="AlphaFoldDB" id="Q1YKR9"/>
<keyword evidence="7" id="KW-0547">Nucleotide-binding</keyword>
<reference evidence="14 15" key="1">
    <citation type="journal article" date="2008" name="Appl. Environ. Microbiol.">
        <title>Genomic insights into Mn(II) oxidation by the marine alphaproteobacterium Aurantimonas sp. strain SI85-9A1.</title>
        <authorList>
            <person name="Dick G.J."/>
            <person name="Podell S."/>
            <person name="Johnson H.A."/>
            <person name="Rivera-Espinoza Y."/>
            <person name="Bernier-Latmani R."/>
            <person name="McCarthy J.K."/>
            <person name="Torpey J.W."/>
            <person name="Clement B.G."/>
            <person name="Gaasterland T."/>
            <person name="Tebo B.M."/>
        </authorList>
    </citation>
    <scope>NUCLEOTIDE SEQUENCE [LARGE SCALE GENOMIC DNA]</scope>
    <source>
        <strain evidence="14 15">SI85-9A1</strain>
    </source>
</reference>
<dbReference type="SMART" id="SM01079">
    <property type="entry name" value="CHASE"/>
    <property type="match status" value="1"/>
</dbReference>
<evidence type="ECO:0000256" key="9">
    <source>
        <dbReference type="ARBA" id="ARBA00022840"/>
    </source>
</evidence>
<dbReference type="Pfam" id="PF03924">
    <property type="entry name" value="CHASE"/>
    <property type="match status" value="1"/>
</dbReference>
<dbReference type="RefSeq" id="WP_009208449.1">
    <property type="nucleotide sequence ID" value="NZ_BBWP01000013.1"/>
</dbReference>
<dbReference type="PROSITE" id="PS50839">
    <property type="entry name" value="CHASE"/>
    <property type="match status" value="1"/>
</dbReference>
<dbReference type="PANTHER" id="PTHR41523:SF8">
    <property type="entry name" value="ETHYLENE RESPONSE SENSOR PROTEIN"/>
    <property type="match status" value="1"/>
</dbReference>
<keyword evidence="5" id="KW-0808">Transferase</keyword>
<evidence type="ECO:0000256" key="11">
    <source>
        <dbReference type="ARBA" id="ARBA00023136"/>
    </source>
</evidence>
<dbReference type="GO" id="GO:0007165">
    <property type="term" value="P:signal transduction"/>
    <property type="evidence" value="ECO:0007669"/>
    <property type="project" value="UniProtKB-ARBA"/>
</dbReference>
<evidence type="ECO:0000259" key="13">
    <source>
        <dbReference type="PROSITE" id="PS50839"/>
    </source>
</evidence>
<dbReference type="EC" id="2.7.13.3" evidence="3"/>
<keyword evidence="9" id="KW-0067">ATP-binding</keyword>
<gene>
    <name evidence="14" type="ORF">SI859A1_00573</name>
</gene>
<name>Q1YKR9_AURMS</name>
<evidence type="ECO:0000313" key="15">
    <source>
        <dbReference type="Proteomes" id="UP000000321"/>
    </source>
</evidence>
<dbReference type="SUPFAM" id="SSF55874">
    <property type="entry name" value="ATPase domain of HSP90 chaperone/DNA topoisomerase II/histidine kinase"/>
    <property type="match status" value="1"/>
</dbReference>
<feature type="transmembrane region" description="Helical" evidence="12">
    <location>
        <begin position="303"/>
        <end position="324"/>
    </location>
</feature>
<evidence type="ECO:0000256" key="1">
    <source>
        <dbReference type="ARBA" id="ARBA00000085"/>
    </source>
</evidence>
<evidence type="ECO:0000256" key="12">
    <source>
        <dbReference type="SAM" id="Phobius"/>
    </source>
</evidence>
<evidence type="ECO:0000256" key="2">
    <source>
        <dbReference type="ARBA" id="ARBA00004370"/>
    </source>
</evidence>
<keyword evidence="15" id="KW-1185">Reference proteome</keyword>
<evidence type="ECO:0000256" key="8">
    <source>
        <dbReference type="ARBA" id="ARBA00022777"/>
    </source>
</evidence>
<evidence type="ECO:0000313" key="14">
    <source>
        <dbReference type="EMBL" id="EAS50454.1"/>
    </source>
</evidence>
<organism evidence="14 15">
    <name type="scientific">Aurantimonas manganoxydans (strain ATCC BAA-1229 / DSM 21871 / SI85-9A1)</name>
    <dbReference type="NCBI Taxonomy" id="287752"/>
    <lineage>
        <taxon>Bacteria</taxon>
        <taxon>Pseudomonadati</taxon>
        <taxon>Pseudomonadota</taxon>
        <taxon>Alphaproteobacteria</taxon>
        <taxon>Hyphomicrobiales</taxon>
        <taxon>Aurantimonadaceae</taxon>
        <taxon>Aurantimonas</taxon>
    </lineage>
</organism>
<dbReference type="InterPro" id="IPR042240">
    <property type="entry name" value="CHASE_sf"/>
</dbReference>
<comment type="subcellular location">
    <subcellularLocation>
        <location evidence="2">Membrane</location>
    </subcellularLocation>
</comment>
<evidence type="ECO:0000256" key="5">
    <source>
        <dbReference type="ARBA" id="ARBA00022679"/>
    </source>
</evidence>
<protein>
    <recommendedName>
        <fullName evidence="3">histidine kinase</fullName>
        <ecNumber evidence="3">2.7.13.3</ecNumber>
    </recommendedName>
</protein>
<feature type="domain" description="CHASE" evidence="13">
    <location>
        <begin position="127"/>
        <end position="289"/>
    </location>
</feature>
<dbReference type="OrthoDB" id="341208at2"/>
<dbReference type="InterPro" id="IPR036890">
    <property type="entry name" value="HATPase_C_sf"/>
</dbReference>
<dbReference type="InterPro" id="IPR006189">
    <property type="entry name" value="CHASE_dom"/>
</dbReference>
<dbReference type="EMBL" id="AAPJ01000002">
    <property type="protein sequence ID" value="EAS50454.1"/>
    <property type="molecule type" value="Genomic_DNA"/>
</dbReference>
<keyword evidence="11 12" id="KW-0472">Membrane</keyword>
<dbReference type="BioCyc" id="AURANTIMONAS:SI859A1_00573-MONOMER"/>
<dbReference type="HOGENOM" id="CLU_000445_114_62_5"/>
<dbReference type="Gene3D" id="3.30.450.350">
    <property type="entry name" value="CHASE domain"/>
    <property type="match status" value="1"/>
</dbReference>
<dbReference type="SMART" id="SM00911">
    <property type="entry name" value="HWE_HK"/>
    <property type="match status" value="1"/>
</dbReference>
<keyword evidence="8 14" id="KW-0418">Kinase</keyword>
<dbReference type="GO" id="GO:0004673">
    <property type="term" value="F:protein histidine kinase activity"/>
    <property type="evidence" value="ECO:0007669"/>
    <property type="project" value="UniProtKB-EC"/>
</dbReference>
<evidence type="ECO:0000256" key="7">
    <source>
        <dbReference type="ARBA" id="ARBA00022741"/>
    </source>
</evidence>
<dbReference type="Proteomes" id="UP000000321">
    <property type="component" value="Unassembled WGS sequence"/>
</dbReference>
<evidence type="ECO:0000256" key="3">
    <source>
        <dbReference type="ARBA" id="ARBA00012438"/>
    </source>
</evidence>
<dbReference type="GO" id="GO:0016020">
    <property type="term" value="C:membrane"/>
    <property type="evidence" value="ECO:0007669"/>
    <property type="project" value="UniProtKB-SubCell"/>
</dbReference>
<dbReference type="PROSITE" id="PS51257">
    <property type="entry name" value="PROKAR_LIPOPROTEIN"/>
    <property type="match status" value="1"/>
</dbReference>
<sequence length="542" mass="58943">MRKHLVPAAILVVSCAFALALAALVWRSSTESDRLRFESFADDAVGRIESRLDLHVSLLESTRAYMGVANAGRDRDSFAAFIGELDLDGRYDGIQGIGFADAIAVAQTGETASTIAASYGLDRGVWPTETDQTVRTPILLLEPQDRRNFAAIGFDMFSDATRRDAMRRAARTSRPSATAPVQLVQEIDENRQTGFLVYLPLREAEDGTDEGDAIRRTGGFVYAPFRAGDLVSAALAAGRDLPVHAKVYDTEVAPDRLLVAYGQARSSSLATDFATVREVDFAGRRWVIELAPGTAFPRTASDLPALLLALVGVALSVLMALLVLSQTRRAEAVAALADSNARSLDQKDLLLREMNHRIKNSITRILAIARQTARYSADLDAFMASFSARLAAMTTSQELLTESDRKLARIGDLLAAELGQVFGEDMRNCALAGPTIEVDATAAQSLGLTFHELATNALKYGSVADGDGSLRVEWWREGDEVAIDWIEQGAKDFTAFEPARKGFGTRLINMNIERELGGRIGREFGARGLTVRLRFPAMRIHG</sequence>
<evidence type="ECO:0000256" key="10">
    <source>
        <dbReference type="ARBA" id="ARBA00022989"/>
    </source>
</evidence>
<dbReference type="PANTHER" id="PTHR41523">
    <property type="entry name" value="TWO-COMPONENT SYSTEM SENSOR PROTEIN"/>
    <property type="match status" value="1"/>
</dbReference>
<keyword evidence="6 12" id="KW-0812">Transmembrane</keyword>
<comment type="caution">
    <text evidence="14">The sequence shown here is derived from an EMBL/GenBank/DDBJ whole genome shotgun (WGS) entry which is preliminary data.</text>
</comment>
<dbReference type="GO" id="GO:0005524">
    <property type="term" value="F:ATP binding"/>
    <property type="evidence" value="ECO:0007669"/>
    <property type="project" value="UniProtKB-KW"/>
</dbReference>
<dbReference type="Pfam" id="PF07536">
    <property type="entry name" value="HWE_HK"/>
    <property type="match status" value="1"/>
</dbReference>
<evidence type="ECO:0000256" key="6">
    <source>
        <dbReference type="ARBA" id="ARBA00022692"/>
    </source>
</evidence>
<dbReference type="Gene3D" id="3.30.565.10">
    <property type="entry name" value="Histidine kinase-like ATPase, C-terminal domain"/>
    <property type="match status" value="1"/>
</dbReference>
<keyword evidence="10 12" id="KW-1133">Transmembrane helix</keyword>
<keyword evidence="4" id="KW-0597">Phosphoprotein</keyword>
<accession>Q1YKR9</accession>
<dbReference type="InterPro" id="IPR011102">
    <property type="entry name" value="Sig_transdc_His_kinase_HWE"/>
</dbReference>
<evidence type="ECO:0000256" key="4">
    <source>
        <dbReference type="ARBA" id="ARBA00022553"/>
    </source>
</evidence>
<proteinExistence type="predicted"/>